<dbReference type="GO" id="GO:0051537">
    <property type="term" value="F:2 iron, 2 sulfur cluster binding"/>
    <property type="evidence" value="ECO:0007669"/>
    <property type="project" value="UniProtKB-KW"/>
</dbReference>
<dbReference type="Gene3D" id="2.102.10.10">
    <property type="entry name" value="Rieske [2Fe-2S] iron-sulphur domain"/>
    <property type="match status" value="1"/>
</dbReference>
<dbReference type="PANTHER" id="PTHR40562">
    <property type="match status" value="1"/>
</dbReference>
<evidence type="ECO:0000313" key="9">
    <source>
        <dbReference type="Proteomes" id="UP000323454"/>
    </source>
</evidence>
<proteinExistence type="predicted"/>
<dbReference type="Pfam" id="PF13806">
    <property type="entry name" value="Rieske_2"/>
    <property type="match status" value="1"/>
</dbReference>
<reference evidence="8 9" key="2">
    <citation type="submission" date="2019-09" db="EMBL/GenBank/DDBJ databases">
        <authorList>
            <person name="Jin C."/>
        </authorList>
    </citation>
    <scope>NUCLEOTIDE SEQUENCE [LARGE SCALE GENOMIC DNA]</scope>
    <source>
        <strain evidence="8 9">AN110305</strain>
    </source>
</reference>
<evidence type="ECO:0000256" key="6">
    <source>
        <dbReference type="ARBA" id="ARBA00023063"/>
    </source>
</evidence>
<keyword evidence="1" id="KW-0001">2Fe-2S</keyword>
<comment type="caution">
    <text evidence="8">The sequence shown here is derived from an EMBL/GenBank/DDBJ whole genome shotgun (WGS) entry which is preliminary data.</text>
</comment>
<evidence type="ECO:0000256" key="1">
    <source>
        <dbReference type="ARBA" id="ARBA00022714"/>
    </source>
</evidence>
<evidence type="ECO:0000256" key="5">
    <source>
        <dbReference type="ARBA" id="ARBA00023014"/>
    </source>
</evidence>
<dbReference type="GO" id="GO:0008942">
    <property type="term" value="F:nitrite reductase [NAD(P)H] activity"/>
    <property type="evidence" value="ECO:0007669"/>
    <property type="project" value="InterPro"/>
</dbReference>
<dbReference type="GO" id="GO:0004497">
    <property type="term" value="F:monooxygenase activity"/>
    <property type="evidence" value="ECO:0007669"/>
    <property type="project" value="UniProtKB-ARBA"/>
</dbReference>
<dbReference type="Proteomes" id="UP000323454">
    <property type="component" value="Unassembled WGS sequence"/>
</dbReference>
<evidence type="ECO:0000256" key="2">
    <source>
        <dbReference type="ARBA" id="ARBA00022723"/>
    </source>
</evidence>
<keyword evidence="3" id="KW-0560">Oxidoreductase</keyword>
<name>A0A5B2XIT8_9PSEU</name>
<organism evidence="8 9">
    <name type="scientific">Solihabitans fulvus</name>
    <dbReference type="NCBI Taxonomy" id="1892852"/>
    <lineage>
        <taxon>Bacteria</taxon>
        <taxon>Bacillati</taxon>
        <taxon>Actinomycetota</taxon>
        <taxon>Actinomycetes</taxon>
        <taxon>Pseudonocardiales</taxon>
        <taxon>Pseudonocardiaceae</taxon>
        <taxon>Solihabitans</taxon>
    </lineage>
</organism>
<reference evidence="8 9" key="1">
    <citation type="submission" date="2019-09" db="EMBL/GenBank/DDBJ databases">
        <title>Goodfellowia gen. nov., a new genus of the Pseudonocardineae related to Actinoalloteichus, containing Goodfellowia coeruleoviolacea gen. nov., comb. nov. gen. nov., comb. nov.</title>
        <authorList>
            <person name="Labeda D."/>
        </authorList>
    </citation>
    <scope>NUCLEOTIDE SEQUENCE [LARGE SCALE GENOMIC DNA]</scope>
    <source>
        <strain evidence="8 9">AN110305</strain>
    </source>
</reference>
<dbReference type="PROSITE" id="PS51296">
    <property type="entry name" value="RIESKE"/>
    <property type="match status" value="1"/>
</dbReference>
<dbReference type="GO" id="GO:0046872">
    <property type="term" value="F:metal ion binding"/>
    <property type="evidence" value="ECO:0007669"/>
    <property type="project" value="UniProtKB-KW"/>
</dbReference>
<evidence type="ECO:0000259" key="7">
    <source>
        <dbReference type="PROSITE" id="PS51296"/>
    </source>
</evidence>
<dbReference type="GO" id="GO:0042128">
    <property type="term" value="P:nitrate assimilation"/>
    <property type="evidence" value="ECO:0007669"/>
    <property type="project" value="UniProtKB-KW"/>
</dbReference>
<gene>
    <name evidence="8" type="primary">nirD</name>
    <name evidence="8" type="ORF">F0L68_08980</name>
</gene>
<dbReference type="AlphaFoldDB" id="A0A5B2XIT8"/>
<evidence type="ECO:0000313" key="8">
    <source>
        <dbReference type="EMBL" id="KAA2263798.1"/>
    </source>
</evidence>
<dbReference type="PANTHER" id="PTHR40562:SF1">
    <property type="entry name" value="NITRITE REDUCTASE (NADH) SMALL SUBUNIT"/>
    <property type="match status" value="1"/>
</dbReference>
<dbReference type="InterPro" id="IPR017881">
    <property type="entry name" value="NirD"/>
</dbReference>
<dbReference type="NCBIfam" id="TIGR02378">
    <property type="entry name" value="nirD_assim_sml"/>
    <property type="match status" value="1"/>
</dbReference>
<keyword evidence="2" id="KW-0479">Metal-binding</keyword>
<dbReference type="InterPro" id="IPR017941">
    <property type="entry name" value="Rieske_2Fe-2S"/>
</dbReference>
<dbReference type="EMBL" id="VUOB01000014">
    <property type="protein sequence ID" value="KAA2263798.1"/>
    <property type="molecule type" value="Genomic_DNA"/>
</dbReference>
<keyword evidence="5" id="KW-0411">Iron-sulfur</keyword>
<accession>A0A5B2XIT8</accession>
<keyword evidence="4" id="KW-0408">Iron</keyword>
<dbReference type="OrthoDB" id="3213360at2"/>
<dbReference type="InterPro" id="IPR036922">
    <property type="entry name" value="Rieske_2Fe-2S_sf"/>
</dbReference>
<dbReference type="GO" id="GO:0016705">
    <property type="term" value="F:oxidoreductase activity, acting on paired donors, with incorporation or reduction of molecular oxygen"/>
    <property type="evidence" value="ECO:0007669"/>
    <property type="project" value="UniProtKB-ARBA"/>
</dbReference>
<dbReference type="InterPro" id="IPR012748">
    <property type="entry name" value="Rieske-like_NirD"/>
</dbReference>
<keyword evidence="9" id="KW-1185">Reference proteome</keyword>
<protein>
    <submittedName>
        <fullName evidence="8">Nitrite reductase small subunit NirD</fullName>
    </submittedName>
</protein>
<evidence type="ECO:0000256" key="3">
    <source>
        <dbReference type="ARBA" id="ARBA00023002"/>
    </source>
</evidence>
<feature type="domain" description="Rieske" evidence="7">
    <location>
        <begin position="10"/>
        <end position="111"/>
    </location>
</feature>
<sequence length="114" mass="12202">MTAIQERVWTPVCRHADLLPERGAAALLPLGVQVALFRTHDGQVHALANVDPFSGAAVLSRGIVGDRAGRQVVVSPIYKQAFDLRSGECLDDPAVSVEVYPARVVDDVVQVCSP</sequence>
<dbReference type="SUPFAM" id="SSF50022">
    <property type="entry name" value="ISP domain"/>
    <property type="match status" value="1"/>
</dbReference>
<dbReference type="RefSeq" id="WP_149849029.1">
    <property type="nucleotide sequence ID" value="NZ_VUOB01000014.1"/>
</dbReference>
<dbReference type="PROSITE" id="PS51300">
    <property type="entry name" value="NIRD"/>
    <property type="match status" value="1"/>
</dbReference>
<dbReference type="CDD" id="cd03529">
    <property type="entry name" value="Rieske_NirD"/>
    <property type="match status" value="1"/>
</dbReference>
<keyword evidence="6" id="KW-0534">Nitrate assimilation</keyword>
<evidence type="ECO:0000256" key="4">
    <source>
        <dbReference type="ARBA" id="ARBA00023004"/>
    </source>
</evidence>